<dbReference type="PANTHER" id="PTHR31375">
    <property type="match status" value="1"/>
</dbReference>
<comment type="similarity">
    <text evidence="2 9">Belongs to the glycosyl hydrolase 28 family.</text>
</comment>
<feature type="non-terminal residue" evidence="11">
    <location>
        <position position="1"/>
    </location>
</feature>
<dbReference type="InterPro" id="IPR011050">
    <property type="entry name" value="Pectin_lyase_fold/virulence"/>
</dbReference>
<evidence type="ECO:0000256" key="9">
    <source>
        <dbReference type="RuleBase" id="RU361169"/>
    </source>
</evidence>
<dbReference type="EMBL" id="JAGKQM010000004">
    <property type="protein sequence ID" value="KAH0930794.1"/>
    <property type="molecule type" value="Genomic_DNA"/>
</dbReference>
<organism evidence="11 12">
    <name type="scientific">Brassica napus</name>
    <name type="common">Rape</name>
    <dbReference type="NCBI Taxonomy" id="3708"/>
    <lineage>
        <taxon>Eukaryota</taxon>
        <taxon>Viridiplantae</taxon>
        <taxon>Streptophyta</taxon>
        <taxon>Embryophyta</taxon>
        <taxon>Tracheophyta</taxon>
        <taxon>Spermatophyta</taxon>
        <taxon>Magnoliopsida</taxon>
        <taxon>eudicotyledons</taxon>
        <taxon>Gunneridae</taxon>
        <taxon>Pentapetalae</taxon>
        <taxon>rosids</taxon>
        <taxon>malvids</taxon>
        <taxon>Brassicales</taxon>
        <taxon>Brassicaceae</taxon>
        <taxon>Brassiceae</taxon>
        <taxon>Brassica</taxon>
    </lineage>
</organism>
<feature type="active site" evidence="8">
    <location>
        <position position="634"/>
    </location>
</feature>
<keyword evidence="5 9" id="KW-0378">Hydrolase</keyword>
<dbReference type="PROSITE" id="PS00502">
    <property type="entry name" value="POLYGALACTURONASE"/>
    <property type="match status" value="3"/>
</dbReference>
<gene>
    <name evidence="11" type="ORF">HID58_016521</name>
</gene>
<comment type="caution">
    <text evidence="11">The sequence shown here is derived from an EMBL/GenBank/DDBJ whole genome shotgun (WGS) entry which is preliminary data.</text>
</comment>
<feature type="transmembrane region" description="Helical" evidence="10">
    <location>
        <begin position="392"/>
        <end position="411"/>
    </location>
</feature>
<accession>A0ABQ8DN55</accession>
<dbReference type="Gene3D" id="2.160.20.10">
    <property type="entry name" value="Single-stranded right-handed beta-helix, Pectin lyase-like"/>
    <property type="match status" value="3"/>
</dbReference>
<dbReference type="SUPFAM" id="SSF51126">
    <property type="entry name" value="Pectin lyase-like"/>
    <property type="match status" value="3"/>
</dbReference>
<keyword evidence="10" id="KW-1133">Transmembrane helix</keyword>
<keyword evidence="4" id="KW-0964">Secreted</keyword>
<evidence type="ECO:0000256" key="7">
    <source>
        <dbReference type="ARBA" id="ARBA00023316"/>
    </source>
</evidence>
<evidence type="ECO:0000256" key="1">
    <source>
        <dbReference type="ARBA" id="ARBA00004191"/>
    </source>
</evidence>
<reference evidence="11 12" key="1">
    <citation type="submission" date="2021-05" db="EMBL/GenBank/DDBJ databases">
        <title>Genome Assembly of Synthetic Allotetraploid Brassica napus Reveals Homoeologous Exchanges between Subgenomes.</title>
        <authorList>
            <person name="Davis J.T."/>
        </authorList>
    </citation>
    <scope>NUCLEOTIDE SEQUENCE [LARGE SCALE GENOMIC DNA]</scope>
    <source>
        <strain evidence="12">cv. Da-Ae</strain>
        <tissue evidence="11">Seedling</tissue>
    </source>
</reference>
<comment type="subcellular location">
    <subcellularLocation>
        <location evidence="1">Secreted</location>
        <location evidence="1">Cell wall</location>
    </subcellularLocation>
</comment>
<evidence type="ECO:0000256" key="2">
    <source>
        <dbReference type="ARBA" id="ARBA00008834"/>
    </source>
</evidence>
<evidence type="ECO:0000313" key="11">
    <source>
        <dbReference type="EMBL" id="KAH0930794.1"/>
    </source>
</evidence>
<feature type="active site" evidence="8">
    <location>
        <position position="265"/>
    </location>
</feature>
<evidence type="ECO:0000256" key="4">
    <source>
        <dbReference type="ARBA" id="ARBA00022525"/>
    </source>
</evidence>
<evidence type="ECO:0000256" key="6">
    <source>
        <dbReference type="ARBA" id="ARBA00023295"/>
    </source>
</evidence>
<sequence length="1165" mass="125172">LPTPPPPPLQHYSTLSPSLIISEQRHTMASLLFLFVFFFSISSCFAHSYNVLSFGAKPDGKTDATKEFMAVWETACASSRPVTIVVPKGRFLLRSLNFDGSKCKPKPITFRIDGTLVAPADYRVIGNEDYWILFQHLDGVTVYGYGGVLDAQGTSLWGCKTSGKNCPRGATTIGFQSSRNIVVYGLTSLNSQMFHVVINGCHNVKLQGVKVLAAGNSPNTDGIHVQSSSTVSIFSTKISTGDDCVSIGPGTNGLWIENVACGPGHGISIGSLGKDAVESGVQNVTVKTVTFTGTQNGARIKSWARPSSGFARNIRFQHCVMNNVDNPIIIDQNYCPRSENCPRQVSGIKISDVLFVDIHGTSATEVGVRLNCSPKKPCTGIRLKDVKLKYRLLLLPLTLIFLDFILISSLANPTPITSLNVLTYGAKPDGSKDSTKAFLAAWEAACASPNPTTIIVPKGRFLVGNLVFQGNKCTNAPISFRIAGSIIAPEDFRVIASSLQWIMFDGVTNVSIYGGVLDAQGSSLWKCKNSGGKKCPTGAKTLLFTDSNNISIYGLTSINSQKFHIVIDQSNNVKIDGVKVSADADSPNTDGIHIENSHSVNITNSRIGTGDDCISIGPGSTHVSIQGIQCGPGHGISIGSLGRSEDEQGVENVMVSNVDFMSTDNGVRIKTWGKDSKSFVRNIVFQHIKMKMVKNPIIINQHYCLDKPCPKKESGVEISNVRYEDIQGTSNTEVAVMLDCSKDKPCTDIVMGNVNLVLQMVNGSAQASCNNANGLANDVVVPFTPSKPTPITSLNVLTYGAKPDGLKDSTKAFLAAWQVACASPNPTTIIVPKGRNLVFQGNKCTNAPISFRIAGSIIAPEDFRVIASSLQWIMFDGVTNVSIYGGVLDAQGSSLWKCKNSGGKKCPTGAKTLLFTDSNNISIYGLTSINSQKFHIVIDQSNNVKIDGVKVYADADSPNTDGIHIGKSHSVNITNSRIGTGDDCISIGPGSTHVSIQGIQCGPGHGISIGSLGRSEDEQGVENVLVSNVDFTSTDNGVRIKTWGKYSKSFVRNIVFQHIKMKMVKNPIIINQHYCLDKPCPKKESGVEISNVRYEDIQGTSNTEVAVMLDCSREKPCTDIVMRNVNLVLQRINGSAQASCNNANGLANDVVVPFTPCLKRDMLLI</sequence>
<keyword evidence="6 9" id="KW-0326">Glycosidase</keyword>
<dbReference type="Pfam" id="PF00295">
    <property type="entry name" value="Glyco_hydro_28"/>
    <property type="match status" value="3"/>
</dbReference>
<protein>
    <recommendedName>
        <fullName evidence="13">Polygalacturonase</fullName>
    </recommendedName>
</protein>
<dbReference type="InterPro" id="IPR012334">
    <property type="entry name" value="Pectin_lyas_fold"/>
</dbReference>
<evidence type="ECO:0000256" key="8">
    <source>
        <dbReference type="PROSITE-ProRule" id="PRU10052"/>
    </source>
</evidence>
<keyword evidence="10" id="KW-0812">Transmembrane</keyword>
<feature type="active site" evidence="8">
    <location>
        <position position="1005"/>
    </location>
</feature>
<keyword evidence="12" id="KW-1185">Reference proteome</keyword>
<proteinExistence type="inferred from homology"/>
<keyword evidence="10" id="KW-0472">Membrane</keyword>
<keyword evidence="7" id="KW-0961">Cell wall biogenesis/degradation</keyword>
<dbReference type="SMART" id="SM00710">
    <property type="entry name" value="PbH1"/>
    <property type="match status" value="15"/>
</dbReference>
<evidence type="ECO:0000256" key="5">
    <source>
        <dbReference type="ARBA" id="ARBA00022801"/>
    </source>
</evidence>
<evidence type="ECO:0000256" key="3">
    <source>
        <dbReference type="ARBA" id="ARBA00022512"/>
    </source>
</evidence>
<keyword evidence="3" id="KW-0134">Cell wall</keyword>
<evidence type="ECO:0000256" key="10">
    <source>
        <dbReference type="SAM" id="Phobius"/>
    </source>
</evidence>
<dbReference type="Proteomes" id="UP000824890">
    <property type="component" value="Unassembled WGS sequence"/>
</dbReference>
<dbReference type="InterPro" id="IPR000743">
    <property type="entry name" value="Glyco_hydro_28"/>
</dbReference>
<name>A0ABQ8DN55_BRANA</name>
<feature type="transmembrane region" description="Helical" evidence="10">
    <location>
        <begin position="31"/>
        <end position="52"/>
    </location>
</feature>
<evidence type="ECO:0008006" key="13">
    <source>
        <dbReference type="Google" id="ProtNLM"/>
    </source>
</evidence>
<dbReference type="InterPro" id="IPR006626">
    <property type="entry name" value="PbH1"/>
</dbReference>
<evidence type="ECO:0000313" key="12">
    <source>
        <dbReference type="Proteomes" id="UP000824890"/>
    </source>
</evidence>